<dbReference type="Proteomes" id="UP000548685">
    <property type="component" value="Unassembled WGS sequence"/>
</dbReference>
<feature type="compositionally biased region" description="Low complexity" evidence="1">
    <location>
        <begin position="175"/>
        <end position="195"/>
    </location>
</feature>
<evidence type="ECO:0000256" key="1">
    <source>
        <dbReference type="SAM" id="MobiDB-lite"/>
    </source>
</evidence>
<organism evidence="3 4">
    <name type="scientific">Erythrobacter ramosus</name>
    <dbReference type="NCBI Taxonomy" id="35811"/>
    <lineage>
        <taxon>Bacteria</taxon>
        <taxon>Pseudomonadati</taxon>
        <taxon>Pseudomonadota</taxon>
        <taxon>Alphaproteobacteria</taxon>
        <taxon>Sphingomonadales</taxon>
        <taxon>Erythrobacteraceae</taxon>
        <taxon>Erythrobacter/Porphyrobacter group</taxon>
        <taxon>Erythrobacter</taxon>
    </lineage>
</organism>
<evidence type="ECO:0000313" key="4">
    <source>
        <dbReference type="Proteomes" id="UP000548685"/>
    </source>
</evidence>
<dbReference type="PROSITE" id="PS51257">
    <property type="entry name" value="PROKAR_LIPOPROTEIN"/>
    <property type="match status" value="1"/>
</dbReference>
<keyword evidence="4" id="KW-1185">Reference proteome</keyword>
<dbReference type="EMBL" id="JACICE010000001">
    <property type="protein sequence ID" value="MBB3774323.1"/>
    <property type="molecule type" value="Genomic_DNA"/>
</dbReference>
<dbReference type="InterPro" id="IPR019225">
    <property type="entry name" value="DUF2155"/>
</dbReference>
<reference evidence="3 4" key="1">
    <citation type="submission" date="2020-08" db="EMBL/GenBank/DDBJ databases">
        <title>Genomic Encyclopedia of Type Strains, Phase IV (KMG-IV): sequencing the most valuable type-strain genomes for metagenomic binning, comparative biology and taxonomic classification.</title>
        <authorList>
            <person name="Goeker M."/>
        </authorList>
    </citation>
    <scope>NUCLEOTIDE SEQUENCE [LARGE SCALE GENOMIC DNA]</scope>
    <source>
        <strain evidence="3 4">DSM 8510</strain>
    </source>
</reference>
<feature type="chain" id="PRO_5047444765" description="DUF2155 domain-containing protein" evidence="2">
    <location>
        <begin position="24"/>
        <end position="195"/>
    </location>
</feature>
<evidence type="ECO:0008006" key="5">
    <source>
        <dbReference type="Google" id="ProtNLM"/>
    </source>
</evidence>
<accession>A0ABR6HUP0</accession>
<sequence length="195" mass="20553">MRQFSLALPLASVLMLAACDMGASQNEAVVVPLGDASPVAAASPAAPVNDYGATPMNERIAVLGLLNKRNNVSEEIKLKPGESREIGPVIVRVSACERTAPWEMPQQTAAFVQVDIKGRGEAQHKRVFSGWLFLESPSLNVVEHPVYDVWVKDCTMRFPGEEGSAAPSPEPSGKPAARPSATPTAAPSAAPTPDA</sequence>
<name>A0ABR6HUP0_9SPHN</name>
<comment type="caution">
    <text evidence="3">The sequence shown here is derived from an EMBL/GenBank/DDBJ whole genome shotgun (WGS) entry which is preliminary data.</text>
</comment>
<dbReference type="Pfam" id="PF09923">
    <property type="entry name" value="DUF2155"/>
    <property type="match status" value="1"/>
</dbReference>
<proteinExistence type="predicted"/>
<evidence type="ECO:0000256" key="2">
    <source>
        <dbReference type="SAM" id="SignalP"/>
    </source>
</evidence>
<protein>
    <recommendedName>
        <fullName evidence="5">DUF2155 domain-containing protein</fullName>
    </recommendedName>
</protein>
<evidence type="ECO:0000313" key="3">
    <source>
        <dbReference type="EMBL" id="MBB3774323.1"/>
    </source>
</evidence>
<feature type="signal peptide" evidence="2">
    <location>
        <begin position="1"/>
        <end position="23"/>
    </location>
</feature>
<feature type="region of interest" description="Disordered" evidence="1">
    <location>
        <begin position="159"/>
        <end position="195"/>
    </location>
</feature>
<keyword evidence="2" id="KW-0732">Signal</keyword>
<gene>
    <name evidence="3" type="ORF">FHS52_000266</name>
</gene>